<dbReference type="GO" id="GO:0003677">
    <property type="term" value="F:DNA binding"/>
    <property type="evidence" value="ECO:0007669"/>
    <property type="project" value="UniProtKB-KW"/>
</dbReference>
<dbReference type="Pfam" id="PF12840">
    <property type="entry name" value="HTH_20"/>
    <property type="match status" value="1"/>
</dbReference>
<organism evidence="4 5">
    <name type="scientific">Halobacillus yeomjeoni</name>
    <dbReference type="NCBI Taxonomy" id="311194"/>
    <lineage>
        <taxon>Bacteria</taxon>
        <taxon>Bacillati</taxon>
        <taxon>Bacillota</taxon>
        <taxon>Bacilli</taxon>
        <taxon>Bacillales</taxon>
        <taxon>Bacillaceae</taxon>
        <taxon>Halobacillus</taxon>
    </lineage>
</organism>
<proteinExistence type="inferred from homology"/>
<dbReference type="PROSITE" id="PS50987">
    <property type="entry name" value="HTH_ARSR_2"/>
    <property type="match status" value="1"/>
</dbReference>
<dbReference type="Gene3D" id="1.10.10.10">
    <property type="entry name" value="Winged helix-like DNA-binding domain superfamily/Winged helix DNA-binding domain"/>
    <property type="match status" value="1"/>
</dbReference>
<feature type="domain" description="HTH arsR-type" evidence="3">
    <location>
        <begin position="1"/>
        <end position="94"/>
    </location>
</feature>
<dbReference type="CDD" id="cd07814">
    <property type="entry name" value="SRPBCC_CalC_Aha1-like"/>
    <property type="match status" value="1"/>
</dbReference>
<evidence type="ECO:0000256" key="1">
    <source>
        <dbReference type="ARBA" id="ARBA00006817"/>
    </source>
</evidence>
<name>A0A931HWC4_9BACI</name>
<reference evidence="4 5" key="1">
    <citation type="journal article" date="2005" name="Int. J. Syst. Evol. Microbiol.">
        <title>Halobacillus yeomjeoni sp. nov., isolated from a marine solar saltern in Korea.</title>
        <authorList>
            <person name="Yoon J.H."/>
            <person name="Kang S.J."/>
            <person name="Lee C.H."/>
            <person name="Oh H.W."/>
            <person name="Oh T.K."/>
        </authorList>
    </citation>
    <scope>NUCLEOTIDE SEQUENCE [LARGE SCALE GENOMIC DNA]</scope>
    <source>
        <strain evidence="4 5">KCTC 3957</strain>
    </source>
</reference>
<dbReference type="InterPro" id="IPR036390">
    <property type="entry name" value="WH_DNA-bd_sf"/>
</dbReference>
<protein>
    <submittedName>
        <fullName evidence="4">Helix-turn-helix domain-containing protein</fullName>
    </submittedName>
</protein>
<dbReference type="InterPro" id="IPR011991">
    <property type="entry name" value="ArsR-like_HTH"/>
</dbReference>
<evidence type="ECO:0000313" key="5">
    <source>
        <dbReference type="Proteomes" id="UP000614490"/>
    </source>
</evidence>
<dbReference type="InterPro" id="IPR013538">
    <property type="entry name" value="ASHA1/2-like_C"/>
</dbReference>
<evidence type="ECO:0000259" key="3">
    <source>
        <dbReference type="PROSITE" id="PS50987"/>
    </source>
</evidence>
<keyword evidence="2" id="KW-0238">DNA-binding</keyword>
<dbReference type="CDD" id="cd00090">
    <property type="entry name" value="HTH_ARSR"/>
    <property type="match status" value="1"/>
</dbReference>
<evidence type="ECO:0000313" key="4">
    <source>
        <dbReference type="EMBL" id="MBH0230977.1"/>
    </source>
</evidence>
<dbReference type="SUPFAM" id="SSF46785">
    <property type="entry name" value="Winged helix' DNA-binding domain"/>
    <property type="match status" value="1"/>
</dbReference>
<dbReference type="InterPro" id="IPR023393">
    <property type="entry name" value="START-like_dom_sf"/>
</dbReference>
<dbReference type="Pfam" id="PF08327">
    <property type="entry name" value="AHSA1"/>
    <property type="match status" value="1"/>
</dbReference>
<sequence length="269" mass="31034">MYEEEELTRTFKALSHPVRRQILDLVKDGPKTTGELSDQFEDLSRYAVMKHLRQLEESNLIIVRREGRNRENYLNAVPLQEIHNRWMNQYQSTMAGSMLALKNNIERGNNDMEKPHNLKHDAFQIEQKITIDAPVSKVFDSLTKDIDKWWAYRLCGEDSTLYLDPKLGGQFVEKASEDHAALWGTVTYVKAPYELRFQGLLGMNTAVNGAYSYSLEEKDSKTILTLSHDVSGLIDPEWKENYSGGWEELLGIFLKEYVEEGKIPENVRG</sequence>
<dbReference type="SMART" id="SM00418">
    <property type="entry name" value="HTH_ARSR"/>
    <property type="match status" value="1"/>
</dbReference>
<accession>A0A931HWC4</accession>
<dbReference type="InterPro" id="IPR036388">
    <property type="entry name" value="WH-like_DNA-bd_sf"/>
</dbReference>
<comment type="similarity">
    <text evidence="1">Belongs to the AHA1 family.</text>
</comment>
<dbReference type="InterPro" id="IPR001845">
    <property type="entry name" value="HTH_ArsR_DNA-bd_dom"/>
</dbReference>
<dbReference type="EMBL" id="JADZSC010000002">
    <property type="protein sequence ID" value="MBH0230977.1"/>
    <property type="molecule type" value="Genomic_DNA"/>
</dbReference>
<dbReference type="GO" id="GO:0003700">
    <property type="term" value="F:DNA-binding transcription factor activity"/>
    <property type="evidence" value="ECO:0007669"/>
    <property type="project" value="InterPro"/>
</dbReference>
<evidence type="ECO:0000256" key="2">
    <source>
        <dbReference type="ARBA" id="ARBA00023125"/>
    </source>
</evidence>
<keyword evidence="5" id="KW-1185">Reference proteome</keyword>
<dbReference type="PANTHER" id="PTHR38600">
    <property type="entry name" value="TRANSCRIPTIONAL REGULATORY PROTEIN"/>
    <property type="match status" value="1"/>
</dbReference>
<dbReference type="SUPFAM" id="SSF55961">
    <property type="entry name" value="Bet v1-like"/>
    <property type="match status" value="1"/>
</dbReference>
<dbReference type="RefSeq" id="WP_197317578.1">
    <property type="nucleotide sequence ID" value="NZ_JADZSC010000002.1"/>
</dbReference>
<dbReference type="Gene3D" id="3.30.530.20">
    <property type="match status" value="1"/>
</dbReference>
<dbReference type="PANTHER" id="PTHR38600:SF1">
    <property type="entry name" value="TRANSCRIPTIONAL REGULATORY PROTEIN"/>
    <property type="match status" value="1"/>
</dbReference>
<comment type="caution">
    <text evidence="4">The sequence shown here is derived from an EMBL/GenBank/DDBJ whole genome shotgun (WGS) entry which is preliminary data.</text>
</comment>
<gene>
    <name evidence="4" type="ORF">H0267_12185</name>
</gene>
<dbReference type="Proteomes" id="UP000614490">
    <property type="component" value="Unassembled WGS sequence"/>
</dbReference>
<dbReference type="AlphaFoldDB" id="A0A931HWC4"/>